<evidence type="ECO:0000313" key="7">
    <source>
        <dbReference type="Proteomes" id="UP000280307"/>
    </source>
</evidence>
<comment type="caution">
    <text evidence="6">The sequence shown here is derived from an EMBL/GenBank/DDBJ whole genome shotgun (WGS) entry which is preliminary data.</text>
</comment>
<dbReference type="InterPro" id="IPR006179">
    <property type="entry name" value="5_nucleotidase/apyrase"/>
</dbReference>
<dbReference type="PANTHER" id="PTHR11575:SF24">
    <property type="entry name" value="5'-NUCLEOTIDASE"/>
    <property type="match status" value="1"/>
</dbReference>
<dbReference type="Pfam" id="PF10518">
    <property type="entry name" value="TAT_signal"/>
    <property type="match status" value="1"/>
</dbReference>
<dbReference type="SUPFAM" id="SSF55816">
    <property type="entry name" value="5'-nucleotidase (syn. UDP-sugar hydrolase), C-terminal domain"/>
    <property type="match status" value="1"/>
</dbReference>
<feature type="region of interest" description="Disordered" evidence="3">
    <location>
        <begin position="543"/>
        <end position="568"/>
    </location>
</feature>
<dbReference type="GO" id="GO:0009166">
    <property type="term" value="P:nucleotide catabolic process"/>
    <property type="evidence" value="ECO:0007669"/>
    <property type="project" value="InterPro"/>
</dbReference>
<dbReference type="InterPro" id="IPR008334">
    <property type="entry name" value="5'-Nucleotdase_C"/>
</dbReference>
<dbReference type="GO" id="GO:0046872">
    <property type="term" value="F:metal ion binding"/>
    <property type="evidence" value="ECO:0007669"/>
    <property type="project" value="InterPro"/>
</dbReference>
<feature type="compositionally biased region" description="Pro residues" evidence="3">
    <location>
        <begin position="543"/>
        <end position="561"/>
    </location>
</feature>
<evidence type="ECO:0000256" key="2">
    <source>
        <dbReference type="RuleBase" id="RU362119"/>
    </source>
</evidence>
<protein>
    <submittedName>
        <fullName evidence="6">Multifunctional 2',3'-cyclic-nucleotide 2'-phosphodiesterase/5'-nucleotidase/3'-nucleotidase</fullName>
    </submittedName>
</protein>
<dbReference type="Proteomes" id="UP000280307">
    <property type="component" value="Unassembled WGS sequence"/>
</dbReference>
<dbReference type="AlphaFoldDB" id="A0A426U2J5"/>
<dbReference type="PROSITE" id="PS51318">
    <property type="entry name" value="TAT"/>
    <property type="match status" value="1"/>
</dbReference>
<dbReference type="PROSITE" id="PS00786">
    <property type="entry name" value="5_NUCLEOTIDASE_2"/>
    <property type="match status" value="1"/>
</dbReference>
<keyword evidence="2" id="KW-0547">Nucleotide-binding</keyword>
<dbReference type="Gene3D" id="3.60.21.10">
    <property type="match status" value="1"/>
</dbReference>
<dbReference type="InterPro" id="IPR006311">
    <property type="entry name" value="TAT_signal"/>
</dbReference>
<dbReference type="Gene3D" id="3.90.780.10">
    <property type="entry name" value="5'-Nucleotidase, C-terminal domain"/>
    <property type="match status" value="1"/>
</dbReference>
<dbReference type="PROSITE" id="PS00785">
    <property type="entry name" value="5_NUCLEOTIDASE_1"/>
    <property type="match status" value="1"/>
</dbReference>
<evidence type="ECO:0000259" key="4">
    <source>
        <dbReference type="Pfam" id="PF00149"/>
    </source>
</evidence>
<dbReference type="SUPFAM" id="SSF56300">
    <property type="entry name" value="Metallo-dependent phosphatases"/>
    <property type="match status" value="1"/>
</dbReference>
<dbReference type="Pfam" id="PF00149">
    <property type="entry name" value="Metallophos"/>
    <property type="match status" value="1"/>
</dbReference>
<accession>A0A426U2J5</accession>
<keyword evidence="2" id="KW-0378">Hydrolase</keyword>
<dbReference type="InterPro" id="IPR019546">
    <property type="entry name" value="TAT_signal_bac_arc"/>
</dbReference>
<dbReference type="CDD" id="cd07409">
    <property type="entry name" value="MPP_CD73_N"/>
    <property type="match status" value="1"/>
</dbReference>
<dbReference type="InterPro" id="IPR004843">
    <property type="entry name" value="Calcineurin-like_PHP"/>
</dbReference>
<comment type="similarity">
    <text evidence="2">Belongs to the 5'-nucleotidase family.</text>
</comment>
<dbReference type="InterPro" id="IPR006146">
    <property type="entry name" value="5'-Nucleotdase_CS"/>
</dbReference>
<dbReference type="GO" id="GO:0016788">
    <property type="term" value="F:hydrolase activity, acting on ester bonds"/>
    <property type="evidence" value="ECO:0007669"/>
    <property type="project" value="InterPro"/>
</dbReference>
<dbReference type="EMBL" id="RSAS01000309">
    <property type="protein sequence ID" value="RRR73877.1"/>
    <property type="molecule type" value="Genomic_DNA"/>
</dbReference>
<organism evidence="6 7">
    <name type="scientific">Candidatus Viridilinea halotolerans</name>
    <dbReference type="NCBI Taxonomy" id="2491704"/>
    <lineage>
        <taxon>Bacteria</taxon>
        <taxon>Bacillati</taxon>
        <taxon>Chloroflexota</taxon>
        <taxon>Chloroflexia</taxon>
        <taxon>Chloroflexales</taxon>
        <taxon>Chloroflexineae</taxon>
        <taxon>Oscillochloridaceae</taxon>
        <taxon>Candidatus Viridilinea</taxon>
    </lineage>
</organism>
<dbReference type="Pfam" id="PF02872">
    <property type="entry name" value="5_nucleotid_C"/>
    <property type="match status" value="1"/>
</dbReference>
<dbReference type="InterPro" id="IPR036907">
    <property type="entry name" value="5'-Nucleotdase_C_sf"/>
</dbReference>
<keyword evidence="1" id="KW-0732">Signal</keyword>
<sequence>MQEKISRRSFLKGGMALGAGAMLWVYADGGYRLALAQTTPVYKLRILHTNDHHARIEPVMSGSDPQHGGVSRRKALVDRIRAESSDPVLLVDAGDVFQGTLYFNQFDGQADLEFYNAMGYELMTLGNHEFDRTQEVLAAFLTGATFPVLSANVVAPASSPLAGKYRPSVVIEKGGERVGFFGLTPPNTPELALGARGLDFTDPVEAARTQVAALQAQGVNKIIGLTHVGIDVDRRIAREVPGIALIIGGHTHTPMGPMTSTGNPPYPELIDGPDGKRVVVVTAWEWGRWLGDLTLGFDAAGQLVDVQGNPTEVAPSLTADASFESRIAVFRAALDELRQRVIGQTAVALNGERNDIRARETNLGNLVAEALLAGARESGAQLAITNGGGIRASIPAGPVTVGQVLEVLPFGNTLALVTISGAQLKEALENGVSQVETGAGRFPQIAGFRFAFNPALPAGSRVTAMTYNNQAIDPAATFRVVTNNFMMVGGDGYTSFAQGSNAIDSGLIMADVVEQYIAANSPISIATDGRIMEGSAADVPVVPVAPAPEPAPAPDPAPGDVPIPASLPATGGPAAPLGWLASLGLSALAGGLALRRRANQNPAEEQEEAEVQV</sequence>
<feature type="domain" description="5'-Nucleotidase C-terminal" evidence="5">
    <location>
        <begin position="341"/>
        <end position="497"/>
    </location>
</feature>
<name>A0A426U2J5_9CHLR</name>
<dbReference type="PRINTS" id="PR01607">
    <property type="entry name" value="APYRASEFAMLY"/>
</dbReference>
<evidence type="ECO:0000313" key="6">
    <source>
        <dbReference type="EMBL" id="RRR73877.1"/>
    </source>
</evidence>
<proteinExistence type="inferred from homology"/>
<evidence type="ECO:0000256" key="3">
    <source>
        <dbReference type="SAM" id="MobiDB-lite"/>
    </source>
</evidence>
<dbReference type="PANTHER" id="PTHR11575">
    <property type="entry name" value="5'-NUCLEOTIDASE-RELATED"/>
    <property type="match status" value="1"/>
</dbReference>
<dbReference type="InterPro" id="IPR029052">
    <property type="entry name" value="Metallo-depent_PP-like"/>
</dbReference>
<dbReference type="GO" id="GO:0000166">
    <property type="term" value="F:nucleotide binding"/>
    <property type="evidence" value="ECO:0007669"/>
    <property type="project" value="UniProtKB-KW"/>
</dbReference>
<reference evidence="6 7" key="1">
    <citation type="submission" date="2018-12" db="EMBL/GenBank/DDBJ databases">
        <title>Genome Sequence of Candidatus Viridilinea halotolerans isolated from saline sulfide-rich spring.</title>
        <authorList>
            <person name="Grouzdev D.S."/>
            <person name="Burganskaya E.I."/>
            <person name="Krutkina M.S."/>
            <person name="Sukhacheva M.V."/>
            <person name="Gorlenko V.M."/>
        </authorList>
    </citation>
    <scope>NUCLEOTIDE SEQUENCE [LARGE SCALE GENOMIC DNA]</scope>
    <source>
        <strain evidence="6">Chok-6</strain>
    </source>
</reference>
<evidence type="ECO:0000256" key="1">
    <source>
        <dbReference type="ARBA" id="ARBA00022729"/>
    </source>
</evidence>
<evidence type="ECO:0000259" key="5">
    <source>
        <dbReference type="Pfam" id="PF02872"/>
    </source>
</evidence>
<gene>
    <name evidence="6" type="ORF">EI684_08150</name>
</gene>
<feature type="domain" description="Calcineurin-like phosphoesterase" evidence="4">
    <location>
        <begin position="44"/>
        <end position="254"/>
    </location>
</feature>